<dbReference type="EMBL" id="CP013987">
    <property type="protein sequence ID" value="ALZ84596.1"/>
    <property type="molecule type" value="Genomic_DNA"/>
</dbReference>
<feature type="transmembrane region" description="Helical" evidence="5">
    <location>
        <begin position="124"/>
        <end position="143"/>
    </location>
</feature>
<dbReference type="AlphaFoldDB" id="A0A0U4WZN5"/>
<evidence type="ECO:0000256" key="5">
    <source>
        <dbReference type="SAM" id="Phobius"/>
    </source>
</evidence>
<evidence type="ECO:0000259" key="6">
    <source>
        <dbReference type="PROSITE" id="PS50887"/>
    </source>
</evidence>
<dbReference type="PANTHER" id="PTHR45138">
    <property type="entry name" value="REGULATORY COMPONENTS OF SENSORY TRANSDUCTION SYSTEM"/>
    <property type="match status" value="1"/>
</dbReference>
<keyword evidence="5" id="KW-0472">Membrane</keyword>
<feature type="transmembrane region" description="Helical" evidence="5">
    <location>
        <begin position="101"/>
        <end position="117"/>
    </location>
</feature>
<dbReference type="GO" id="GO:0043709">
    <property type="term" value="P:cell adhesion involved in single-species biofilm formation"/>
    <property type="evidence" value="ECO:0007669"/>
    <property type="project" value="TreeGrafter"/>
</dbReference>
<feature type="domain" description="GGDEF" evidence="6">
    <location>
        <begin position="212"/>
        <end position="343"/>
    </location>
</feature>
<name>A0A0U4WZN5_9PSED</name>
<comment type="catalytic activity">
    <reaction evidence="4">
        <text>2 GTP = 3',3'-c-di-GMP + 2 diphosphate</text>
        <dbReference type="Rhea" id="RHEA:24898"/>
        <dbReference type="ChEBI" id="CHEBI:33019"/>
        <dbReference type="ChEBI" id="CHEBI:37565"/>
        <dbReference type="ChEBI" id="CHEBI:58805"/>
        <dbReference type="EC" id="2.7.7.65"/>
    </reaction>
</comment>
<dbReference type="SUPFAM" id="SSF55073">
    <property type="entry name" value="Nucleotide cyclase"/>
    <property type="match status" value="1"/>
</dbReference>
<dbReference type="InterPro" id="IPR050469">
    <property type="entry name" value="Diguanylate_Cyclase"/>
</dbReference>
<dbReference type="InterPro" id="IPR043128">
    <property type="entry name" value="Rev_trsase/Diguanyl_cyclase"/>
</dbReference>
<dbReference type="NCBIfam" id="TIGR00254">
    <property type="entry name" value="GGDEF"/>
    <property type="match status" value="1"/>
</dbReference>
<dbReference type="Pfam" id="PF00990">
    <property type="entry name" value="GGDEF"/>
    <property type="match status" value="1"/>
</dbReference>
<dbReference type="OrthoDB" id="9812260at2"/>
<gene>
    <name evidence="7" type="ORF">APT59_10470</name>
</gene>
<dbReference type="PANTHER" id="PTHR45138:SF9">
    <property type="entry name" value="DIGUANYLATE CYCLASE DGCM-RELATED"/>
    <property type="match status" value="1"/>
</dbReference>
<evidence type="ECO:0000256" key="4">
    <source>
        <dbReference type="ARBA" id="ARBA00034247"/>
    </source>
</evidence>
<dbReference type="CDD" id="cd01949">
    <property type="entry name" value="GGDEF"/>
    <property type="match status" value="1"/>
</dbReference>
<feature type="transmembrane region" description="Helical" evidence="5">
    <location>
        <begin position="75"/>
        <end position="95"/>
    </location>
</feature>
<dbReference type="KEGG" id="por:APT59_10470"/>
<dbReference type="FunFam" id="3.30.70.270:FF:000001">
    <property type="entry name" value="Diguanylate cyclase domain protein"/>
    <property type="match status" value="1"/>
</dbReference>
<dbReference type="GO" id="GO:0005886">
    <property type="term" value="C:plasma membrane"/>
    <property type="evidence" value="ECO:0007669"/>
    <property type="project" value="UniProtKB-SubCell"/>
</dbReference>
<dbReference type="GO" id="GO:1902201">
    <property type="term" value="P:negative regulation of bacterial-type flagellum-dependent cell motility"/>
    <property type="evidence" value="ECO:0007669"/>
    <property type="project" value="TreeGrafter"/>
</dbReference>
<comment type="subcellular location">
    <subcellularLocation>
        <location evidence="2">Cell inner membrane</location>
    </subcellularLocation>
</comment>
<dbReference type="GO" id="GO:0052621">
    <property type="term" value="F:diguanylate cyclase activity"/>
    <property type="evidence" value="ECO:0007669"/>
    <property type="project" value="UniProtKB-EC"/>
</dbReference>
<dbReference type="Gene3D" id="3.30.70.270">
    <property type="match status" value="1"/>
</dbReference>
<feature type="transmembrane region" description="Helical" evidence="5">
    <location>
        <begin position="51"/>
        <end position="68"/>
    </location>
</feature>
<evidence type="ECO:0000256" key="1">
    <source>
        <dbReference type="ARBA" id="ARBA00001946"/>
    </source>
</evidence>
<organism evidence="7 8">
    <name type="scientific">Pseudomonas oryzihabitans</name>
    <dbReference type="NCBI Taxonomy" id="47885"/>
    <lineage>
        <taxon>Bacteria</taxon>
        <taxon>Pseudomonadati</taxon>
        <taxon>Pseudomonadota</taxon>
        <taxon>Gammaproteobacteria</taxon>
        <taxon>Pseudomonadales</taxon>
        <taxon>Pseudomonadaceae</taxon>
        <taxon>Pseudomonas</taxon>
    </lineage>
</organism>
<dbReference type="RefSeq" id="WP_059314787.1">
    <property type="nucleotide sequence ID" value="NZ_CP013987.1"/>
</dbReference>
<sequence length="343" mass="38452">MSALSHRDRNQALEHSLERFWDVAKPVVQAAMCIHVALLVVFVLLDQALMVWANVCSVAAYVGCLAALRQRRYRVASLTMSCEIVAHAWIATWQLGWDSNFHYYVLCILPIVIYNYRTAPIRHLLLVIGILVTLAGGYLLHPATSLAPLAIKLFGTVNIICALVLLLYGTGASFHHSTKMQLDLLHSASHDSLTNLYNRRRILHQAEQQAGVNGSLILFDVDHFKHINDRFGHDCGDLVLQRIADVIRCEVRHTDLAARWGGEEFLVLLPQARTEVAWSVAERIRQRLGEVTQSLERGPTRVTATLAVCEIRDCEAFASALERADQALYRGKQEGRDRVMLAA</sequence>
<evidence type="ECO:0000313" key="8">
    <source>
        <dbReference type="Proteomes" id="UP000064137"/>
    </source>
</evidence>
<proteinExistence type="predicted"/>
<comment type="cofactor">
    <cofactor evidence="1">
        <name>Mg(2+)</name>
        <dbReference type="ChEBI" id="CHEBI:18420"/>
    </cofactor>
</comment>
<dbReference type="Proteomes" id="UP000064137">
    <property type="component" value="Chromosome"/>
</dbReference>
<dbReference type="SMART" id="SM00267">
    <property type="entry name" value="GGDEF"/>
    <property type="match status" value="1"/>
</dbReference>
<protein>
    <recommendedName>
        <fullName evidence="3">diguanylate cyclase</fullName>
        <ecNumber evidence="3">2.7.7.65</ecNumber>
    </recommendedName>
</protein>
<feature type="transmembrane region" description="Helical" evidence="5">
    <location>
        <begin position="149"/>
        <end position="170"/>
    </location>
</feature>
<dbReference type="InterPro" id="IPR029787">
    <property type="entry name" value="Nucleotide_cyclase"/>
</dbReference>
<dbReference type="InterPro" id="IPR000160">
    <property type="entry name" value="GGDEF_dom"/>
</dbReference>
<feature type="transmembrane region" description="Helical" evidence="5">
    <location>
        <begin position="27"/>
        <end position="45"/>
    </location>
</feature>
<dbReference type="EC" id="2.7.7.65" evidence="3"/>
<evidence type="ECO:0000256" key="3">
    <source>
        <dbReference type="ARBA" id="ARBA00012528"/>
    </source>
</evidence>
<evidence type="ECO:0000256" key="2">
    <source>
        <dbReference type="ARBA" id="ARBA00004533"/>
    </source>
</evidence>
<accession>A0A0U4WZN5</accession>
<keyword evidence="5" id="KW-0812">Transmembrane</keyword>
<dbReference type="PROSITE" id="PS50887">
    <property type="entry name" value="GGDEF"/>
    <property type="match status" value="1"/>
</dbReference>
<reference evidence="7 8" key="1">
    <citation type="submission" date="2016-01" db="EMBL/GenBank/DDBJ databases">
        <title>Annotation of Pseudomonas oryzihabitans USDA-ARS-USMARC-56511.</title>
        <authorList>
            <person name="Harhay G.P."/>
            <person name="Harhay D.M."/>
            <person name="Smith T.P.L."/>
            <person name="Bono J.L."/>
            <person name="Heaton M.P."/>
            <person name="Clawson M.L."/>
            <person name="Chitko-Mckown C.G."/>
            <person name="Capik S.F."/>
            <person name="DeDonder K.D."/>
            <person name="Apley M.D."/>
            <person name="Lubbers B.V."/>
            <person name="White B.J."/>
            <person name="Larson R.L."/>
        </authorList>
    </citation>
    <scope>NUCLEOTIDE SEQUENCE [LARGE SCALE GENOMIC DNA]</scope>
    <source>
        <strain evidence="7 8">USDA-ARS-USMARC-56511</strain>
    </source>
</reference>
<keyword evidence="5" id="KW-1133">Transmembrane helix</keyword>
<evidence type="ECO:0000313" key="7">
    <source>
        <dbReference type="EMBL" id="ALZ84596.1"/>
    </source>
</evidence>